<sequence length="79" mass="9283">MELTYKKLIDYLNMGREVEFTYKGEQYSITVTPDGFSFCKSNSDQSENFQTLSNLLDQIRIDGQRLEEIWSDVQVDVVY</sequence>
<dbReference type="EMBL" id="CP103866">
    <property type="protein sequence ID" value="UWE03710.1"/>
    <property type="molecule type" value="Genomic_DNA"/>
</dbReference>
<evidence type="ECO:0000313" key="2">
    <source>
        <dbReference type="Proteomes" id="UP001058650"/>
    </source>
</evidence>
<evidence type="ECO:0000313" key="1">
    <source>
        <dbReference type="EMBL" id="UWE03710.1"/>
    </source>
</evidence>
<dbReference type="RefSeq" id="WP_259436083.1">
    <property type="nucleotide sequence ID" value="NZ_CP103866.1"/>
</dbReference>
<keyword evidence="2" id="KW-1185">Reference proteome</keyword>
<dbReference type="Proteomes" id="UP001058650">
    <property type="component" value="Chromosome"/>
</dbReference>
<reference evidence="1" key="1">
    <citation type="submission" date="2022-08" db="EMBL/GenBank/DDBJ databases">
        <title>The complete genome sequence of the thermophilic bacterium Laceyella sacchari FBKL4.010 reveals the basis for tetramethylpyrazine biosynthesis in Moutai-flavor Daqu.</title>
        <authorList>
            <person name="Li D."/>
            <person name="Huang W."/>
            <person name="Wang C."/>
            <person name="Qiu S."/>
        </authorList>
    </citation>
    <scope>NUCLEOTIDE SEQUENCE</scope>
    <source>
        <strain evidence="1">FBKL4.014</strain>
    </source>
</reference>
<proteinExistence type="predicted"/>
<gene>
    <name evidence="1" type="ORF">NYR52_00345</name>
</gene>
<accession>A0ABY5U4Y6</accession>
<name>A0ABY5U4Y6_LACSH</name>
<organism evidence="1 2">
    <name type="scientific">Laceyella sacchari</name>
    <name type="common">Thermoactinomyces thalpophilus</name>
    <dbReference type="NCBI Taxonomy" id="37482"/>
    <lineage>
        <taxon>Bacteria</taxon>
        <taxon>Bacillati</taxon>
        <taxon>Bacillota</taxon>
        <taxon>Bacilli</taxon>
        <taxon>Bacillales</taxon>
        <taxon>Thermoactinomycetaceae</taxon>
        <taxon>Laceyella</taxon>
    </lineage>
</organism>
<protein>
    <submittedName>
        <fullName evidence="1">Uncharacterized protein</fullName>
    </submittedName>
</protein>